<reference evidence="2" key="1">
    <citation type="submission" date="2023-03" db="EMBL/GenBank/DDBJ databases">
        <title>Massive genome expansion in bonnet fungi (Mycena s.s.) driven by repeated elements and novel gene families across ecological guilds.</title>
        <authorList>
            <consortium name="Lawrence Berkeley National Laboratory"/>
            <person name="Harder C.B."/>
            <person name="Miyauchi S."/>
            <person name="Viragh M."/>
            <person name="Kuo A."/>
            <person name="Thoen E."/>
            <person name="Andreopoulos B."/>
            <person name="Lu D."/>
            <person name="Skrede I."/>
            <person name="Drula E."/>
            <person name="Henrissat B."/>
            <person name="Morin E."/>
            <person name="Kohler A."/>
            <person name="Barry K."/>
            <person name="LaButti K."/>
            <person name="Morin E."/>
            <person name="Salamov A."/>
            <person name="Lipzen A."/>
            <person name="Mereny Z."/>
            <person name="Hegedus B."/>
            <person name="Baldrian P."/>
            <person name="Stursova M."/>
            <person name="Weitz H."/>
            <person name="Taylor A."/>
            <person name="Grigoriev I.V."/>
            <person name="Nagy L.G."/>
            <person name="Martin F."/>
            <person name="Kauserud H."/>
        </authorList>
    </citation>
    <scope>NUCLEOTIDE SEQUENCE</scope>
    <source>
        <strain evidence="2">CBHHK067</strain>
    </source>
</reference>
<gene>
    <name evidence="2" type="ORF">B0H17DRAFT_1136117</name>
</gene>
<name>A0AAD7DBJ1_MYCRO</name>
<evidence type="ECO:0000313" key="3">
    <source>
        <dbReference type="Proteomes" id="UP001221757"/>
    </source>
</evidence>
<comment type="caution">
    <text evidence="2">The sequence shown here is derived from an EMBL/GenBank/DDBJ whole genome shotgun (WGS) entry which is preliminary data.</text>
</comment>
<evidence type="ECO:0000256" key="1">
    <source>
        <dbReference type="SAM" id="MobiDB-lite"/>
    </source>
</evidence>
<keyword evidence="3" id="KW-1185">Reference proteome</keyword>
<feature type="region of interest" description="Disordered" evidence="1">
    <location>
        <begin position="162"/>
        <end position="189"/>
    </location>
</feature>
<feature type="compositionally biased region" description="Basic and acidic residues" evidence="1">
    <location>
        <begin position="331"/>
        <end position="341"/>
    </location>
</feature>
<feature type="region of interest" description="Disordered" evidence="1">
    <location>
        <begin position="305"/>
        <end position="370"/>
    </location>
</feature>
<protein>
    <submittedName>
        <fullName evidence="2">Uncharacterized protein</fullName>
    </submittedName>
</protein>
<dbReference type="Proteomes" id="UP001221757">
    <property type="component" value="Unassembled WGS sequence"/>
</dbReference>
<evidence type="ECO:0000313" key="2">
    <source>
        <dbReference type="EMBL" id="KAJ7687763.1"/>
    </source>
</evidence>
<proteinExistence type="predicted"/>
<dbReference type="EMBL" id="JARKIE010000085">
    <property type="protein sequence ID" value="KAJ7687763.1"/>
    <property type="molecule type" value="Genomic_DNA"/>
</dbReference>
<accession>A0AAD7DBJ1</accession>
<organism evidence="2 3">
    <name type="scientific">Mycena rosella</name>
    <name type="common">Pink bonnet</name>
    <name type="synonym">Agaricus rosellus</name>
    <dbReference type="NCBI Taxonomy" id="1033263"/>
    <lineage>
        <taxon>Eukaryota</taxon>
        <taxon>Fungi</taxon>
        <taxon>Dikarya</taxon>
        <taxon>Basidiomycota</taxon>
        <taxon>Agaricomycotina</taxon>
        <taxon>Agaricomycetes</taxon>
        <taxon>Agaricomycetidae</taxon>
        <taxon>Agaricales</taxon>
        <taxon>Marasmiineae</taxon>
        <taxon>Mycenaceae</taxon>
        <taxon>Mycena</taxon>
    </lineage>
</organism>
<sequence length="419" mass="46162">MPVYAHFHINYIIQEEGLRLRSALSFGEKVYFLPYKSTRTHSARLLSELQSLTPVGHDVAICINLLNPHVNQLDDLAHVAAWQAQAEASANSLIEVDVDTDTTPRNLTPTSLICMTRLAPTMVSTFEAAPCRRKERSLSCSLSPVRYMRHASVDMDLIMSDSSDEEDNLSDLDRPGPGTRDGASIDSPAPSFNDVCSTFSLLHRQQERRYELQERACILALDQAIAGQRSTVEVELLYVNHTHLPAEQCADTVSTAFEEEEAASLPLAEEQKHTGLLLDERGPVAPMFMDYCFSKKLGAAGETAPTCQRTSSAQNSSVGTSQVSPGPRSRLPVETRPRDADFPDGNQNCAPGHKPSQEPPGIVSRPSVETHRRQADFHYGYQNVSQDPKSPLHVGVCFSKCAHAMPSFLVAIRVEHKAK</sequence>
<feature type="compositionally biased region" description="Polar residues" evidence="1">
    <location>
        <begin position="305"/>
        <end position="324"/>
    </location>
</feature>
<dbReference type="AlphaFoldDB" id="A0AAD7DBJ1"/>